<dbReference type="InterPro" id="IPR010573">
    <property type="entry name" value="MFS_Str1/Tri12-like"/>
</dbReference>
<feature type="transmembrane region" description="Helical" evidence="6">
    <location>
        <begin position="544"/>
        <end position="562"/>
    </location>
</feature>
<evidence type="ECO:0000256" key="2">
    <source>
        <dbReference type="ARBA" id="ARBA00022448"/>
    </source>
</evidence>
<dbReference type="InterPro" id="IPR036259">
    <property type="entry name" value="MFS_trans_sf"/>
</dbReference>
<keyword evidence="5 6" id="KW-0472">Membrane</keyword>
<evidence type="ECO:0000256" key="3">
    <source>
        <dbReference type="ARBA" id="ARBA00022692"/>
    </source>
</evidence>
<feature type="transmembrane region" description="Helical" evidence="6">
    <location>
        <begin position="282"/>
        <end position="301"/>
    </location>
</feature>
<dbReference type="AlphaFoldDB" id="A0A8H7W9J6"/>
<keyword evidence="8" id="KW-1185">Reference proteome</keyword>
<proteinExistence type="predicted"/>
<evidence type="ECO:0000256" key="4">
    <source>
        <dbReference type="ARBA" id="ARBA00022989"/>
    </source>
</evidence>
<gene>
    <name evidence="7" type="ORF">IFR04_006190</name>
</gene>
<organism evidence="7 8">
    <name type="scientific">Cadophora malorum</name>
    <dbReference type="NCBI Taxonomy" id="108018"/>
    <lineage>
        <taxon>Eukaryota</taxon>
        <taxon>Fungi</taxon>
        <taxon>Dikarya</taxon>
        <taxon>Ascomycota</taxon>
        <taxon>Pezizomycotina</taxon>
        <taxon>Leotiomycetes</taxon>
        <taxon>Helotiales</taxon>
        <taxon>Ploettnerulaceae</taxon>
        <taxon>Cadophora</taxon>
    </lineage>
</organism>
<comment type="subcellular location">
    <subcellularLocation>
        <location evidence="1">Membrane</location>
        <topology evidence="1">Multi-pass membrane protein</topology>
    </subcellularLocation>
</comment>
<feature type="transmembrane region" description="Helical" evidence="6">
    <location>
        <begin position="209"/>
        <end position="228"/>
    </location>
</feature>
<evidence type="ECO:0000256" key="6">
    <source>
        <dbReference type="SAM" id="Phobius"/>
    </source>
</evidence>
<evidence type="ECO:0000313" key="7">
    <source>
        <dbReference type="EMBL" id="KAG4420702.1"/>
    </source>
</evidence>
<feature type="transmembrane region" description="Helical" evidence="6">
    <location>
        <begin position="390"/>
        <end position="409"/>
    </location>
</feature>
<evidence type="ECO:0000256" key="5">
    <source>
        <dbReference type="ARBA" id="ARBA00023136"/>
    </source>
</evidence>
<reference evidence="7" key="1">
    <citation type="submission" date="2021-02" db="EMBL/GenBank/DDBJ databases">
        <title>Genome sequence Cadophora malorum strain M34.</title>
        <authorList>
            <person name="Stefanovic E."/>
            <person name="Vu D."/>
            <person name="Scully C."/>
            <person name="Dijksterhuis J."/>
            <person name="Roader J."/>
            <person name="Houbraken J."/>
        </authorList>
    </citation>
    <scope>NUCLEOTIDE SEQUENCE</scope>
    <source>
        <strain evidence="7">M34</strain>
    </source>
</reference>
<dbReference type="Gene3D" id="1.20.1250.20">
    <property type="entry name" value="MFS general substrate transporter like domains"/>
    <property type="match status" value="2"/>
</dbReference>
<keyword evidence="2" id="KW-0813">Transport</keyword>
<feature type="transmembrane region" description="Helical" evidence="6">
    <location>
        <begin position="322"/>
        <end position="345"/>
    </location>
</feature>
<name>A0A8H7W9J6_9HELO</name>
<protein>
    <recommendedName>
        <fullName evidence="9">MFS general substrate transporter</fullName>
    </recommendedName>
</protein>
<dbReference type="PANTHER" id="PTHR23501:SF195">
    <property type="entry name" value="PEP5"/>
    <property type="match status" value="1"/>
</dbReference>
<keyword evidence="4 6" id="KW-1133">Transmembrane helix</keyword>
<dbReference type="GO" id="GO:0022857">
    <property type="term" value="F:transmembrane transporter activity"/>
    <property type="evidence" value="ECO:0007669"/>
    <property type="project" value="InterPro"/>
</dbReference>
<evidence type="ECO:0008006" key="9">
    <source>
        <dbReference type="Google" id="ProtNLM"/>
    </source>
</evidence>
<dbReference type="SUPFAM" id="SSF103473">
    <property type="entry name" value="MFS general substrate transporter"/>
    <property type="match status" value="1"/>
</dbReference>
<keyword evidence="3 6" id="KW-0812">Transmembrane</keyword>
<accession>A0A8H7W9J6</accession>
<comment type="caution">
    <text evidence="7">The sequence shown here is derived from an EMBL/GenBank/DDBJ whole genome shotgun (WGS) entry which is preliminary data.</text>
</comment>
<evidence type="ECO:0000313" key="8">
    <source>
        <dbReference type="Proteomes" id="UP000664132"/>
    </source>
</evidence>
<dbReference type="Pfam" id="PF06609">
    <property type="entry name" value="TRI12"/>
    <property type="match status" value="1"/>
</dbReference>
<sequence>MATPQPLSSIEVNHNFSISKSPEKPSDETYGYTEHKELSTPASESLTYDYVDVEPDIHWRTYVALVTMFLLNYVAVISLQAPPAVLTFIGTSLNATDSQAWIVNAPNLVCGAIGPVLSSASDVFQARKHILLVGCALGVIGCAIVPGSDTIYRMIAGQTIKGFGYATTPLLYAIPSEILPKRWRPTSISGPLAIGALVKNDVVRGWRKFWWIEMAMWAACLVGIIFGYKPPKRRTAYDELSWLQKLSKLDLLGSLLLTAAVAFLLAGLGLGGSRYGWTNARAIAPICVGGTLGVVFGLYEWKGTSTGILHHDLFLPGKSNGRTFALCTGLFGVEAILIITFTIFYPIVTQALYESDPFKIVARSMPYWVATMLTGPIWAYIATRYRTIRWPMFCGFAIWTGGVIGFATLQPGQGFNALAFAAVSGIGFGSPLVMIVTGVQLSVPHGLIATATSVATSSRAICNAVFTSIYLAVFTARLETAIPKEIPPAVIAAGLPVSSIPGFIQALTSNDRTSLKTIPGVSPAIIGTGVAVHKQVYADSIRTVFIITSAIAAVATICVWLISDMRKEMTYQTDAPVEELRAKGVKDAGIEKGN</sequence>
<dbReference type="GO" id="GO:0005886">
    <property type="term" value="C:plasma membrane"/>
    <property type="evidence" value="ECO:0007669"/>
    <property type="project" value="TreeGrafter"/>
</dbReference>
<feature type="transmembrane region" description="Helical" evidence="6">
    <location>
        <begin position="130"/>
        <end position="148"/>
    </location>
</feature>
<dbReference type="OrthoDB" id="2587356at2759"/>
<dbReference type="EMBL" id="JAFJYH010000079">
    <property type="protein sequence ID" value="KAG4420702.1"/>
    <property type="molecule type" value="Genomic_DNA"/>
</dbReference>
<feature type="transmembrane region" description="Helical" evidence="6">
    <location>
        <begin position="365"/>
        <end position="383"/>
    </location>
</feature>
<dbReference type="Proteomes" id="UP000664132">
    <property type="component" value="Unassembled WGS sequence"/>
</dbReference>
<dbReference type="PANTHER" id="PTHR23501">
    <property type="entry name" value="MAJOR FACILITATOR SUPERFAMILY"/>
    <property type="match status" value="1"/>
</dbReference>
<feature type="transmembrane region" description="Helical" evidence="6">
    <location>
        <begin position="62"/>
        <end position="81"/>
    </location>
</feature>
<feature type="transmembrane region" description="Helical" evidence="6">
    <location>
        <begin position="249"/>
        <end position="270"/>
    </location>
</feature>
<evidence type="ECO:0000256" key="1">
    <source>
        <dbReference type="ARBA" id="ARBA00004141"/>
    </source>
</evidence>
<feature type="transmembrane region" description="Helical" evidence="6">
    <location>
        <begin position="415"/>
        <end position="439"/>
    </location>
</feature>
<feature type="transmembrane region" description="Helical" evidence="6">
    <location>
        <begin position="460"/>
        <end position="478"/>
    </location>
</feature>